<name>A0A086ZK61_9BIFI</name>
<protein>
    <submittedName>
        <fullName evidence="3">ABC transporter, solute-binding protein</fullName>
    </submittedName>
</protein>
<gene>
    <name evidence="3" type="ORF">BBOH_0385</name>
</gene>
<dbReference type="EMBL" id="JGYP01000001">
    <property type="protein sequence ID" value="KFI46911.1"/>
    <property type="molecule type" value="Genomic_DNA"/>
</dbReference>
<dbReference type="Gene3D" id="3.40.190.10">
    <property type="entry name" value="Periplasmic binding protein-like II"/>
    <property type="match status" value="2"/>
</dbReference>
<feature type="domain" description="Solute-binding protein family 3/N-terminal" evidence="2">
    <location>
        <begin position="78"/>
        <end position="305"/>
    </location>
</feature>
<dbReference type="SUPFAM" id="SSF53850">
    <property type="entry name" value="Periplasmic binding protein-like II"/>
    <property type="match status" value="1"/>
</dbReference>
<dbReference type="PANTHER" id="PTHR35936">
    <property type="entry name" value="MEMBRANE-BOUND LYTIC MUREIN TRANSGLYCOSYLASE F"/>
    <property type="match status" value="1"/>
</dbReference>
<accession>A0A086ZK61</accession>
<dbReference type="SMART" id="SM00062">
    <property type="entry name" value="PBPb"/>
    <property type="match status" value="1"/>
</dbReference>
<evidence type="ECO:0000313" key="4">
    <source>
        <dbReference type="Proteomes" id="UP000029096"/>
    </source>
</evidence>
<organism evidence="3 4">
    <name type="scientific">Bifidobacterium bohemicum DSM 22767</name>
    <dbReference type="NCBI Taxonomy" id="1437606"/>
    <lineage>
        <taxon>Bacteria</taxon>
        <taxon>Bacillati</taxon>
        <taxon>Actinomycetota</taxon>
        <taxon>Actinomycetes</taxon>
        <taxon>Bifidobacteriales</taxon>
        <taxon>Bifidobacteriaceae</taxon>
        <taxon>Bifidobacterium</taxon>
    </lineage>
</organism>
<dbReference type="eggNOG" id="COG0834">
    <property type="taxonomic scope" value="Bacteria"/>
</dbReference>
<dbReference type="AlphaFoldDB" id="A0A086ZK61"/>
<evidence type="ECO:0000259" key="2">
    <source>
        <dbReference type="SMART" id="SM00062"/>
    </source>
</evidence>
<dbReference type="PROSITE" id="PS51257">
    <property type="entry name" value="PROKAR_LIPOPROTEIN"/>
    <property type="match status" value="1"/>
</dbReference>
<dbReference type="InterPro" id="IPR001638">
    <property type="entry name" value="Solute-binding_3/MltF_N"/>
</dbReference>
<evidence type="ECO:0000256" key="1">
    <source>
        <dbReference type="ARBA" id="ARBA00022729"/>
    </source>
</evidence>
<sequence>MMRGDVNMQHDMRKVLKRMTAGVCVGAMLLGVSACGTKDEADVAADNQKSNAAFDVAQVKKDDRIAAMLPKSITEDNKFTVGVSPDYAPAEFLDTDGKTPIGYDMDMAKAVAAVFGLKFSPTAAEFDSILPSIGSKFDVGVSGFTMDPARKDVGEFVSFLNVGASFVVRKGNPKKLDAKNLCGHGVAVQTGTVHETTVKKFNDECVAAGKKPIDIQSMKDQTVVATNVVSGKADAFCADSPVAGYAIKQSGDKLEPLGKAFNMTPEAVVVKKGDMQTAKAVQAAVQKLIDDGTYAKILKTWGNESGAITKSEINDYSSVQ</sequence>
<comment type="caution">
    <text evidence="3">The sequence shown here is derived from an EMBL/GenBank/DDBJ whole genome shotgun (WGS) entry which is preliminary data.</text>
</comment>
<proteinExistence type="predicted"/>
<dbReference type="STRING" id="1437606.BBOH_0385"/>
<dbReference type="Proteomes" id="UP000029096">
    <property type="component" value="Unassembled WGS sequence"/>
</dbReference>
<dbReference type="PANTHER" id="PTHR35936:SF17">
    <property type="entry name" value="ARGININE-BINDING EXTRACELLULAR PROTEIN ARTP"/>
    <property type="match status" value="1"/>
</dbReference>
<dbReference type="CDD" id="cd01004">
    <property type="entry name" value="PBP2_MidA_like"/>
    <property type="match status" value="1"/>
</dbReference>
<dbReference type="Pfam" id="PF00497">
    <property type="entry name" value="SBP_bac_3"/>
    <property type="match status" value="1"/>
</dbReference>
<reference evidence="3 4" key="1">
    <citation type="submission" date="2014-03" db="EMBL/GenBank/DDBJ databases">
        <title>Genomics of Bifidobacteria.</title>
        <authorList>
            <person name="Ventura M."/>
            <person name="Milani C."/>
            <person name="Lugli G.A."/>
        </authorList>
    </citation>
    <scope>NUCLEOTIDE SEQUENCE [LARGE SCALE GENOMIC DNA]</scope>
    <source>
        <strain evidence="3 4">DSM 22767</strain>
    </source>
</reference>
<keyword evidence="4" id="KW-1185">Reference proteome</keyword>
<evidence type="ECO:0000313" key="3">
    <source>
        <dbReference type="EMBL" id="KFI46911.1"/>
    </source>
</evidence>
<keyword evidence="1" id="KW-0732">Signal</keyword>